<proteinExistence type="predicted"/>
<reference evidence="1 2" key="1">
    <citation type="submission" date="2014-02" db="EMBL/GenBank/DDBJ databases">
        <title>Draft genome sequence of Lysinibacillus manganicus DSM 26584T.</title>
        <authorList>
            <person name="Zhang F."/>
            <person name="Wang G."/>
            <person name="Zhang L."/>
        </authorList>
    </citation>
    <scope>NUCLEOTIDE SEQUENCE [LARGE SCALE GENOMIC DNA]</scope>
    <source>
        <strain evidence="1 2">DSM 26584</strain>
    </source>
</reference>
<organism evidence="1 2">
    <name type="scientific">Ureibacillus manganicus DSM 26584</name>
    <dbReference type="NCBI Taxonomy" id="1384049"/>
    <lineage>
        <taxon>Bacteria</taxon>
        <taxon>Bacillati</taxon>
        <taxon>Bacillota</taxon>
        <taxon>Bacilli</taxon>
        <taxon>Bacillales</taxon>
        <taxon>Caryophanaceae</taxon>
        <taxon>Ureibacillus</taxon>
    </lineage>
</organism>
<protein>
    <submittedName>
        <fullName evidence="1">Uncharacterized protein</fullName>
    </submittedName>
</protein>
<dbReference type="EMBL" id="JPVN01000046">
    <property type="protein sequence ID" value="KGR73570.1"/>
    <property type="molecule type" value="Genomic_DNA"/>
</dbReference>
<dbReference type="Proteomes" id="UP000030416">
    <property type="component" value="Unassembled WGS sequence"/>
</dbReference>
<dbReference type="RefSeq" id="WP_036190429.1">
    <property type="nucleotide sequence ID" value="NZ_AVDA01000046.1"/>
</dbReference>
<accession>A0A0A3HQR4</accession>
<evidence type="ECO:0000313" key="1">
    <source>
        <dbReference type="EMBL" id="KGR73570.1"/>
    </source>
</evidence>
<gene>
    <name evidence="1" type="ORF">CD29_19615</name>
</gene>
<name>A0A0A3HQR4_9BACL</name>
<keyword evidence="2" id="KW-1185">Reference proteome</keyword>
<dbReference type="OrthoDB" id="9865870at2"/>
<evidence type="ECO:0000313" key="2">
    <source>
        <dbReference type="Proteomes" id="UP000030416"/>
    </source>
</evidence>
<dbReference type="AlphaFoldDB" id="A0A0A3HQR4"/>
<comment type="caution">
    <text evidence="1">The sequence shown here is derived from an EMBL/GenBank/DDBJ whole genome shotgun (WGS) entry which is preliminary data.</text>
</comment>
<sequence>MDDVKISFRFGNVGFDAISDLNEANQEKIKRFFLLWEKKVRCCSAIHFLNKELNLDSSKVVDVSVETMKESPTTTG</sequence>